<evidence type="ECO:0000256" key="2">
    <source>
        <dbReference type="ARBA" id="ARBA00023157"/>
    </source>
</evidence>
<keyword evidence="2" id="KW-1015">Disulfide bond</keyword>
<evidence type="ECO:0000259" key="4">
    <source>
        <dbReference type="PROSITE" id="PS01180"/>
    </source>
</evidence>
<dbReference type="SMR" id="A0A0M3QWB4"/>
<protein>
    <submittedName>
        <fullName evidence="5">Maker691</fullName>
    </submittedName>
</protein>
<name>A0A0M3QWB4_DROBS</name>
<dbReference type="Proteomes" id="UP000494163">
    <property type="component" value="Chromosome 3L"/>
</dbReference>
<dbReference type="CDD" id="cd00041">
    <property type="entry name" value="CUB"/>
    <property type="match status" value="1"/>
</dbReference>
<evidence type="ECO:0000256" key="1">
    <source>
        <dbReference type="ARBA" id="ARBA00022737"/>
    </source>
</evidence>
<feature type="non-terminal residue" evidence="5">
    <location>
        <position position="1"/>
    </location>
</feature>
<dbReference type="SUPFAM" id="SSF49854">
    <property type="entry name" value="Spermadhesin, CUB domain"/>
    <property type="match status" value="2"/>
</dbReference>
<proteinExistence type="predicted"/>
<evidence type="ECO:0000313" key="6">
    <source>
        <dbReference type="Proteomes" id="UP000494163"/>
    </source>
</evidence>
<dbReference type="SMART" id="SM00042">
    <property type="entry name" value="CUB"/>
    <property type="match status" value="1"/>
</dbReference>
<gene>
    <name evidence="5" type="ORF">Dbus_chr3Lg1019</name>
</gene>
<evidence type="ECO:0000256" key="3">
    <source>
        <dbReference type="PROSITE-ProRule" id="PRU00059"/>
    </source>
</evidence>
<evidence type="ECO:0000313" key="5">
    <source>
        <dbReference type="EMBL" id="ALC43853.1"/>
    </source>
</evidence>
<dbReference type="OrthoDB" id="10009301at2759"/>
<reference evidence="5 6" key="1">
    <citation type="submission" date="2015-08" db="EMBL/GenBank/DDBJ databases">
        <title>Ancestral chromatin configuration constrains chromatin evolution on differentiating sex chromosomes in Drosophila.</title>
        <authorList>
            <person name="Zhou Q."/>
            <person name="Bachtrog D."/>
        </authorList>
    </citation>
    <scope>NUCLEOTIDE SEQUENCE [LARGE SCALE GENOMIC DNA]</scope>
    <source>
        <tissue evidence="5">Whole larvae</tissue>
    </source>
</reference>
<dbReference type="PROSITE" id="PS01180">
    <property type="entry name" value="CUB"/>
    <property type="match status" value="1"/>
</dbReference>
<feature type="domain" description="CUB" evidence="4">
    <location>
        <begin position="124"/>
        <end position="220"/>
    </location>
</feature>
<keyword evidence="1" id="KW-0677">Repeat</keyword>
<dbReference type="AlphaFoldDB" id="A0A0M3QWB4"/>
<dbReference type="EMBL" id="CP012525">
    <property type="protein sequence ID" value="ALC43853.1"/>
    <property type="molecule type" value="Genomic_DNA"/>
</dbReference>
<accession>A0A0M3QWB4</accession>
<dbReference type="Gene3D" id="2.60.120.290">
    <property type="entry name" value="Spermadhesin, CUB domain"/>
    <property type="match status" value="1"/>
</dbReference>
<organism evidence="5 6">
    <name type="scientific">Drosophila busckii</name>
    <name type="common">Fruit fly</name>
    <dbReference type="NCBI Taxonomy" id="30019"/>
    <lineage>
        <taxon>Eukaryota</taxon>
        <taxon>Metazoa</taxon>
        <taxon>Ecdysozoa</taxon>
        <taxon>Arthropoda</taxon>
        <taxon>Hexapoda</taxon>
        <taxon>Insecta</taxon>
        <taxon>Pterygota</taxon>
        <taxon>Neoptera</taxon>
        <taxon>Endopterygota</taxon>
        <taxon>Diptera</taxon>
        <taxon>Brachycera</taxon>
        <taxon>Muscomorpha</taxon>
        <taxon>Ephydroidea</taxon>
        <taxon>Drosophilidae</taxon>
        <taxon>Drosophila</taxon>
    </lineage>
</organism>
<dbReference type="STRING" id="30019.A0A0M3QWB4"/>
<dbReference type="InterPro" id="IPR035914">
    <property type="entry name" value="Sperma_CUB_dom_sf"/>
</dbReference>
<dbReference type="PANTHER" id="PTHR24251">
    <property type="entry name" value="OVOCHYMASE-RELATED"/>
    <property type="match status" value="1"/>
</dbReference>
<dbReference type="Pfam" id="PF00431">
    <property type="entry name" value="CUB"/>
    <property type="match status" value="1"/>
</dbReference>
<sequence length="299" mass="34547">GSKIELAQLREDSGELECLWLLRRSSDYLLEGNASFSDSCEREYLSLRSVNSEHELWRLCRDNLPLNLTRLQSSQYRLLYHATDYKASGSQFQLQFTRAQALAGLGSIVVVRDAPTPPVLVDARSYRDNMELSWEFRSNAQTTMRLKFLDRFFIEMSPNCSNDQLEVLQLQSVGVWQPLATYCGRELPAPLLVQALKMRVVFRTNANVTADGFKFVVEPICDIRLEAKAELQHEFRIHRFHRDTNNCSLEFYTPSQQQLLVSIDNDIPCTLAYFEQHGGELQQPLVSYLHSLFFFFTQL</sequence>
<dbReference type="InterPro" id="IPR000859">
    <property type="entry name" value="CUB_dom"/>
</dbReference>
<keyword evidence="6" id="KW-1185">Reference proteome</keyword>
<comment type="caution">
    <text evidence="3">Lacks conserved residue(s) required for the propagation of feature annotation.</text>
</comment>